<keyword evidence="2 9" id="KW-0436">Ligase</keyword>
<evidence type="ECO:0000259" key="11">
    <source>
        <dbReference type="Pfam" id="PF16714"/>
    </source>
</evidence>
<evidence type="ECO:0000256" key="8">
    <source>
        <dbReference type="ARBA" id="ARBA00048248"/>
    </source>
</evidence>
<dbReference type="EC" id="6.1.1.1" evidence="1 9"/>
<comment type="caution">
    <text evidence="12">The sequence shown here is derived from an EMBL/GenBank/DDBJ whole genome shotgun (WGS) entry which is preliminary data.</text>
</comment>
<dbReference type="FunFam" id="1.10.240.10:FF:000001">
    <property type="entry name" value="Tyrosine--tRNA ligase"/>
    <property type="match status" value="1"/>
</dbReference>
<evidence type="ECO:0000256" key="4">
    <source>
        <dbReference type="ARBA" id="ARBA00022840"/>
    </source>
</evidence>
<dbReference type="GO" id="GO:0006437">
    <property type="term" value="P:tyrosyl-tRNA aminoacylation"/>
    <property type="evidence" value="ECO:0007669"/>
    <property type="project" value="InterPro"/>
</dbReference>
<comment type="catalytic activity">
    <reaction evidence="8 9">
        <text>tRNA(Tyr) + L-tyrosine + ATP = L-tyrosyl-tRNA(Tyr) + AMP + diphosphate + H(+)</text>
        <dbReference type="Rhea" id="RHEA:10220"/>
        <dbReference type="Rhea" id="RHEA-COMP:9706"/>
        <dbReference type="Rhea" id="RHEA-COMP:9707"/>
        <dbReference type="ChEBI" id="CHEBI:15378"/>
        <dbReference type="ChEBI" id="CHEBI:30616"/>
        <dbReference type="ChEBI" id="CHEBI:33019"/>
        <dbReference type="ChEBI" id="CHEBI:58315"/>
        <dbReference type="ChEBI" id="CHEBI:78442"/>
        <dbReference type="ChEBI" id="CHEBI:78536"/>
        <dbReference type="ChEBI" id="CHEBI:456215"/>
        <dbReference type="EC" id="6.1.1.1"/>
    </reaction>
</comment>
<dbReference type="InterPro" id="IPR002305">
    <property type="entry name" value="aa-tRNA-synth_Ic"/>
</dbReference>
<dbReference type="SUPFAM" id="SSF51735">
    <property type="entry name" value="NAD(P)-binding Rossmann-fold domains"/>
    <property type="match status" value="1"/>
</dbReference>
<dbReference type="Gene3D" id="3.40.50.620">
    <property type="entry name" value="HUPs"/>
    <property type="match status" value="2"/>
</dbReference>
<evidence type="ECO:0000313" key="13">
    <source>
        <dbReference type="Proteomes" id="UP000447873"/>
    </source>
</evidence>
<feature type="domain" description="NAD-dependent epimerase/dehydratase" evidence="10">
    <location>
        <begin position="481"/>
        <end position="703"/>
    </location>
</feature>
<evidence type="ECO:0000256" key="6">
    <source>
        <dbReference type="ARBA" id="ARBA00023146"/>
    </source>
</evidence>
<dbReference type="GO" id="GO:0005829">
    <property type="term" value="C:cytosol"/>
    <property type="evidence" value="ECO:0007669"/>
    <property type="project" value="TreeGrafter"/>
</dbReference>
<dbReference type="Proteomes" id="UP000447873">
    <property type="component" value="Unassembled WGS sequence"/>
</dbReference>
<dbReference type="Pfam" id="PF01370">
    <property type="entry name" value="Epimerase"/>
    <property type="match status" value="1"/>
</dbReference>
<evidence type="ECO:0000256" key="1">
    <source>
        <dbReference type="ARBA" id="ARBA00013160"/>
    </source>
</evidence>
<organism evidence="12 13">
    <name type="scientific">Venturia inaequalis</name>
    <name type="common">Apple scab fungus</name>
    <dbReference type="NCBI Taxonomy" id="5025"/>
    <lineage>
        <taxon>Eukaryota</taxon>
        <taxon>Fungi</taxon>
        <taxon>Dikarya</taxon>
        <taxon>Ascomycota</taxon>
        <taxon>Pezizomycotina</taxon>
        <taxon>Dothideomycetes</taxon>
        <taxon>Pleosporomycetidae</taxon>
        <taxon>Venturiales</taxon>
        <taxon>Venturiaceae</taxon>
        <taxon>Venturia</taxon>
    </lineage>
</organism>
<evidence type="ECO:0000256" key="7">
    <source>
        <dbReference type="ARBA" id="ARBA00033323"/>
    </source>
</evidence>
<dbReference type="Pfam" id="PF16714">
    <property type="entry name" value="TyrRSs_C"/>
    <property type="match status" value="1"/>
</dbReference>
<name>A0A8H3YWM0_VENIN</name>
<dbReference type="PRINTS" id="PR01040">
    <property type="entry name" value="TRNASYNTHTYR"/>
</dbReference>
<evidence type="ECO:0000259" key="10">
    <source>
        <dbReference type="Pfam" id="PF01370"/>
    </source>
</evidence>
<dbReference type="GO" id="GO:0003723">
    <property type="term" value="F:RNA binding"/>
    <property type="evidence" value="ECO:0007669"/>
    <property type="project" value="InterPro"/>
</dbReference>
<evidence type="ECO:0000256" key="9">
    <source>
        <dbReference type="RuleBase" id="RU361234"/>
    </source>
</evidence>
<keyword evidence="3 9" id="KW-0547">Nucleotide-binding</keyword>
<dbReference type="InterPro" id="IPR032005">
    <property type="entry name" value="TyrRSs_C"/>
</dbReference>
<dbReference type="GO" id="GO:0005524">
    <property type="term" value="F:ATP binding"/>
    <property type="evidence" value="ECO:0007669"/>
    <property type="project" value="UniProtKB-KW"/>
</dbReference>
<dbReference type="InterPro" id="IPR014729">
    <property type="entry name" value="Rossmann-like_a/b/a_fold"/>
</dbReference>
<accession>A0A8H3YWM0</accession>
<dbReference type="GO" id="GO:0005739">
    <property type="term" value="C:mitochondrion"/>
    <property type="evidence" value="ECO:0007669"/>
    <property type="project" value="TreeGrafter"/>
</dbReference>
<dbReference type="InterPro" id="IPR001509">
    <property type="entry name" value="Epimerase_deHydtase"/>
</dbReference>
<dbReference type="GO" id="GO:0004831">
    <property type="term" value="F:tyrosine-tRNA ligase activity"/>
    <property type="evidence" value="ECO:0007669"/>
    <property type="project" value="UniProtKB-EC"/>
</dbReference>
<keyword evidence="5 9" id="KW-0648">Protein biosynthesis</keyword>
<dbReference type="PANTHER" id="PTHR11766">
    <property type="entry name" value="TYROSYL-TRNA SYNTHETASE"/>
    <property type="match status" value="1"/>
</dbReference>
<evidence type="ECO:0000256" key="3">
    <source>
        <dbReference type="ARBA" id="ARBA00022741"/>
    </source>
</evidence>
<proteinExistence type="inferred from homology"/>
<dbReference type="InterPro" id="IPR002307">
    <property type="entry name" value="Tyr-tRNA-ligase"/>
</dbReference>
<reference evidence="12 13" key="1">
    <citation type="submission" date="2018-12" db="EMBL/GenBank/DDBJ databases">
        <title>Venturia inaequalis Genome Resource.</title>
        <authorList>
            <person name="Lichtner F.J."/>
        </authorList>
    </citation>
    <scope>NUCLEOTIDE SEQUENCE [LARGE SCALE GENOMIC DNA]</scope>
    <source>
        <strain evidence="12 13">120213</strain>
    </source>
</reference>
<keyword evidence="6 9" id="KW-0030">Aminoacyl-tRNA synthetase</keyword>
<evidence type="ECO:0000313" key="12">
    <source>
        <dbReference type="EMBL" id="KAE9976675.1"/>
    </source>
</evidence>
<dbReference type="SUPFAM" id="SSF52374">
    <property type="entry name" value="Nucleotidylyl transferase"/>
    <property type="match status" value="1"/>
</dbReference>
<sequence>MLEILEERGFINQIAGTRDELNNLMIRNRVGAYVGIDPTASSMHVGHLIPFMALFWMYLHGYPAVTLEARRQEWEIQLAEALHGYKVLAMLECHTQRDGKVLNNDDWLSKISIMDVLGTIGSGLRLGPLLGRDTVKTRMESSDGMSFSEFCYPVLQAWDWWHMFRQNRVQLQIGGADQYGNILSGMDAIKYAGKTSSPSKGKELSPDSMPMGFTVPLLTTPSGEKFGKSAGNAVWLDEDQTSVFDLYGFFVSQPDADVERLLKFFTFLPLTTIAETMKEHIQSPEKRLAQHKLAREFVELVHGAEDAETAEKQHRFLFAQSSLKKEDVFKSEPDAVLPSSMMIGSPFAIALKLAGLSKTNSQGARLIKSGGGYLLLSSSSENAEEGISFVPIVSLDTHLVSAHHLMSTAESEWPRIVMRSGKRKELKEAGRNRRIGASVKITRESTMERLVYEISSTSTPSGEGNTEHPRLARNHATKPCTGANGHLGFRVVVSALEAGYKVRAVVRRVEAGDQIKAAGSIQPHLSSLEIVVVEDLLAEGAFDELTDKYIEEVVEPARQMTMGLLKSAAKVKTVKRAVITSSVVVLDLDKKGSLKATDLAPVPKQEDIKSWTEAYRGSKRIARAESMAWVSETKPGFDVVNILPSVILGYNELTTSTKDMLSSGTNRLVASIVSGVPVTGTNPVGGTVHVDDCARLHVQALDSSIPGNCDFLAHATKVDWSDGSIAKITRENFPDDVASGLLPLNSKITGVDIDFDSTETEKAFGIPYLVRDFSVQWSRALASPLILIQFGVDQGPGTA</sequence>
<comment type="similarity">
    <text evidence="9">Belongs to the class-I aminoacyl-tRNA synthetase family.</text>
</comment>
<dbReference type="AlphaFoldDB" id="A0A8H3YWM0"/>
<dbReference type="Pfam" id="PF00579">
    <property type="entry name" value="tRNA-synt_1b"/>
    <property type="match status" value="1"/>
</dbReference>
<dbReference type="InterPro" id="IPR036291">
    <property type="entry name" value="NAD(P)-bd_dom_sf"/>
</dbReference>
<feature type="domain" description="Tyrosyl-tRNA synthetase C-terminal" evidence="11">
    <location>
        <begin position="332"/>
        <end position="401"/>
    </location>
</feature>
<dbReference type="CDD" id="cd00805">
    <property type="entry name" value="TyrRS_core"/>
    <property type="match status" value="1"/>
</dbReference>
<gene>
    <name evidence="12" type="ORF">EG328_002460</name>
</gene>
<dbReference type="Gene3D" id="1.10.240.10">
    <property type="entry name" value="Tyrosyl-Transfer RNA Synthetase"/>
    <property type="match status" value="1"/>
</dbReference>
<dbReference type="InterPro" id="IPR024088">
    <property type="entry name" value="Tyr-tRNA-ligase_bac-type"/>
</dbReference>
<dbReference type="Gene3D" id="3.40.50.720">
    <property type="entry name" value="NAD(P)-binding Rossmann-like Domain"/>
    <property type="match status" value="1"/>
</dbReference>
<dbReference type="EMBL" id="WNWS01000169">
    <property type="protein sequence ID" value="KAE9976675.1"/>
    <property type="molecule type" value="Genomic_DNA"/>
</dbReference>
<dbReference type="PANTHER" id="PTHR11766:SF0">
    <property type="entry name" value="TYROSINE--TRNA LIGASE, MITOCHONDRIAL"/>
    <property type="match status" value="1"/>
</dbReference>
<protein>
    <recommendedName>
        <fullName evidence="1 9">Tyrosine--tRNA ligase</fullName>
        <ecNumber evidence="1 9">6.1.1.1</ecNumber>
    </recommendedName>
    <alternativeName>
        <fullName evidence="7 9">Tyrosyl-tRNA synthetase</fullName>
    </alternativeName>
</protein>
<evidence type="ECO:0000256" key="5">
    <source>
        <dbReference type="ARBA" id="ARBA00022917"/>
    </source>
</evidence>
<evidence type="ECO:0000256" key="2">
    <source>
        <dbReference type="ARBA" id="ARBA00022598"/>
    </source>
</evidence>
<keyword evidence="4 9" id="KW-0067">ATP-binding</keyword>
<dbReference type="NCBIfam" id="TIGR00234">
    <property type="entry name" value="tyrS"/>
    <property type="match status" value="1"/>
</dbReference>